<dbReference type="Proteomes" id="UP000659344">
    <property type="component" value="Unassembled WGS sequence"/>
</dbReference>
<dbReference type="InterPro" id="IPR040086">
    <property type="entry name" value="MJ0683-like"/>
</dbReference>
<dbReference type="SFLD" id="SFLDS00029">
    <property type="entry name" value="Radical_SAM"/>
    <property type="match status" value="1"/>
</dbReference>
<accession>A0ABQ1YXZ3</accession>
<dbReference type="Gene3D" id="3.80.30.30">
    <property type="match status" value="1"/>
</dbReference>
<dbReference type="PANTHER" id="PTHR43432">
    <property type="entry name" value="SLR0285 PROTEIN"/>
    <property type="match status" value="1"/>
</dbReference>
<evidence type="ECO:0000313" key="5">
    <source>
        <dbReference type="EMBL" id="GGH40528.1"/>
    </source>
</evidence>
<dbReference type="InterPro" id="IPR058240">
    <property type="entry name" value="rSAM_sf"/>
</dbReference>
<dbReference type="EMBL" id="BMFT01000009">
    <property type="protein sequence ID" value="GGH40528.1"/>
    <property type="molecule type" value="Genomic_DNA"/>
</dbReference>
<keyword evidence="2" id="KW-0408">Iron</keyword>
<evidence type="ECO:0000256" key="1">
    <source>
        <dbReference type="ARBA" id="ARBA00022723"/>
    </source>
</evidence>
<sequence length="294" mass="33345">MVHEVEARTLLSKQKQPENWFGVDYNLNVYRGCVHGCIYCDSRSECYGIEVFEDITVKKNAVELLNKELRGKRHKGMIGTGSMSDPYMPIERSLRLTRGVLETILAHGFAVHTVTKSDLVVRDADVLEAISRKTHATVAVSLSTSDEKQAAWIEPHAPSPSARMQAMGTLARQGIYTGVLMMPVLPFLTDNRANIVNIVEKAHANGAQFIIPWLGMSLRDRQRDYYYEHLAKSTPGLVKQYQRTYGNRYNCMSPRAAALWDVLRELCDKYGMTCEMKDVKRYVPPEAPEQLQLF</sequence>
<keyword evidence="6" id="KW-1185">Reference proteome</keyword>
<dbReference type="InterPro" id="IPR007197">
    <property type="entry name" value="rSAM"/>
</dbReference>
<dbReference type="RefSeq" id="WP_188542627.1">
    <property type="nucleotide sequence ID" value="NZ_BMFT01000009.1"/>
</dbReference>
<feature type="domain" description="Radical SAM core" evidence="4">
    <location>
        <begin position="28"/>
        <end position="192"/>
    </location>
</feature>
<reference evidence="6" key="1">
    <citation type="journal article" date="2019" name="Int. J. Syst. Evol. Microbiol.">
        <title>The Global Catalogue of Microorganisms (GCM) 10K type strain sequencing project: providing services to taxonomists for standard genome sequencing and annotation.</title>
        <authorList>
            <consortium name="The Broad Institute Genomics Platform"/>
            <consortium name="The Broad Institute Genome Sequencing Center for Infectious Disease"/>
            <person name="Wu L."/>
            <person name="Ma J."/>
        </authorList>
    </citation>
    <scope>NUCLEOTIDE SEQUENCE [LARGE SCALE GENOMIC DNA]</scope>
    <source>
        <strain evidence="6">CGMCC 1.12769</strain>
    </source>
</reference>
<name>A0ABQ1YXZ3_9BACL</name>
<dbReference type="SUPFAM" id="SSF102114">
    <property type="entry name" value="Radical SAM enzymes"/>
    <property type="match status" value="1"/>
</dbReference>
<keyword evidence="3" id="KW-0411">Iron-sulfur</keyword>
<dbReference type="SFLD" id="SFLDG01084">
    <property type="entry name" value="Uncharacterised_Radical_SAM_Su"/>
    <property type="match status" value="1"/>
</dbReference>
<dbReference type="Pfam" id="PF04055">
    <property type="entry name" value="Radical_SAM"/>
    <property type="match status" value="1"/>
</dbReference>
<proteinExistence type="predicted"/>
<evidence type="ECO:0000313" key="6">
    <source>
        <dbReference type="Proteomes" id="UP000659344"/>
    </source>
</evidence>
<dbReference type="PANTHER" id="PTHR43432:SF5">
    <property type="entry name" value="ELP3_MIAA_NIFB-LIKE RADICAL SAM CORE DOMAIN-CONTAINING PROTEIN"/>
    <property type="match status" value="1"/>
</dbReference>
<evidence type="ECO:0000256" key="2">
    <source>
        <dbReference type="ARBA" id="ARBA00023004"/>
    </source>
</evidence>
<organism evidence="5 6">
    <name type="scientific">Paenibacillus segetis</name>
    <dbReference type="NCBI Taxonomy" id="1325360"/>
    <lineage>
        <taxon>Bacteria</taxon>
        <taxon>Bacillati</taxon>
        <taxon>Bacillota</taxon>
        <taxon>Bacilli</taxon>
        <taxon>Bacillales</taxon>
        <taxon>Paenibacillaceae</taxon>
        <taxon>Paenibacillus</taxon>
    </lineage>
</organism>
<evidence type="ECO:0000259" key="4">
    <source>
        <dbReference type="Pfam" id="PF04055"/>
    </source>
</evidence>
<comment type="caution">
    <text evidence="5">The sequence shown here is derived from an EMBL/GenBank/DDBJ whole genome shotgun (WGS) entry which is preliminary data.</text>
</comment>
<dbReference type="CDD" id="cd01335">
    <property type="entry name" value="Radical_SAM"/>
    <property type="match status" value="1"/>
</dbReference>
<protein>
    <submittedName>
        <fullName evidence="5">Radical SAM protein</fullName>
    </submittedName>
</protein>
<gene>
    <name evidence="5" type="ORF">GCM10008013_50010</name>
</gene>
<evidence type="ECO:0000256" key="3">
    <source>
        <dbReference type="ARBA" id="ARBA00023014"/>
    </source>
</evidence>
<keyword evidence="1" id="KW-0479">Metal-binding</keyword>